<evidence type="ECO:0000256" key="1">
    <source>
        <dbReference type="SAM" id="SignalP"/>
    </source>
</evidence>
<feature type="signal peptide" evidence="1">
    <location>
        <begin position="1"/>
        <end position="26"/>
    </location>
</feature>
<protein>
    <recommendedName>
        <fullName evidence="4">Secreted protein</fullName>
    </recommendedName>
</protein>
<proteinExistence type="predicted"/>
<sequence>MVKFQLANFVRIFEKLWVFTCVLLEASIPSCPPPLLGCCQDPLPLGHHHYHFAAPAKMLYHHHSDAAKILLELCAITETVFLLYRHHHHLAVAAFCCGTNLYPNYENYSCCQCHDYSPSLEVVDDELVVYLSSLS</sequence>
<keyword evidence="3" id="KW-1185">Reference proteome</keyword>
<evidence type="ECO:0000313" key="3">
    <source>
        <dbReference type="Proteomes" id="UP001630127"/>
    </source>
</evidence>
<name>A0ABD2ZLS4_9GENT</name>
<comment type="caution">
    <text evidence="2">The sequence shown here is derived from an EMBL/GenBank/DDBJ whole genome shotgun (WGS) entry which is preliminary data.</text>
</comment>
<organism evidence="2 3">
    <name type="scientific">Cinchona calisaya</name>
    <dbReference type="NCBI Taxonomy" id="153742"/>
    <lineage>
        <taxon>Eukaryota</taxon>
        <taxon>Viridiplantae</taxon>
        <taxon>Streptophyta</taxon>
        <taxon>Embryophyta</taxon>
        <taxon>Tracheophyta</taxon>
        <taxon>Spermatophyta</taxon>
        <taxon>Magnoliopsida</taxon>
        <taxon>eudicotyledons</taxon>
        <taxon>Gunneridae</taxon>
        <taxon>Pentapetalae</taxon>
        <taxon>asterids</taxon>
        <taxon>lamiids</taxon>
        <taxon>Gentianales</taxon>
        <taxon>Rubiaceae</taxon>
        <taxon>Cinchonoideae</taxon>
        <taxon>Cinchoneae</taxon>
        <taxon>Cinchona</taxon>
    </lineage>
</organism>
<evidence type="ECO:0000313" key="2">
    <source>
        <dbReference type="EMBL" id="KAL3520392.1"/>
    </source>
</evidence>
<dbReference type="EMBL" id="JBJUIK010000008">
    <property type="protein sequence ID" value="KAL3520392.1"/>
    <property type="molecule type" value="Genomic_DNA"/>
</dbReference>
<gene>
    <name evidence="2" type="ORF">ACH5RR_018541</name>
</gene>
<keyword evidence="1" id="KW-0732">Signal</keyword>
<dbReference type="Proteomes" id="UP001630127">
    <property type="component" value="Unassembled WGS sequence"/>
</dbReference>
<evidence type="ECO:0008006" key="4">
    <source>
        <dbReference type="Google" id="ProtNLM"/>
    </source>
</evidence>
<accession>A0ABD2ZLS4</accession>
<dbReference type="AlphaFoldDB" id="A0ABD2ZLS4"/>
<reference evidence="2 3" key="1">
    <citation type="submission" date="2024-11" db="EMBL/GenBank/DDBJ databases">
        <title>A near-complete genome assembly of Cinchona calisaya.</title>
        <authorList>
            <person name="Lian D.C."/>
            <person name="Zhao X.W."/>
            <person name="Wei L."/>
        </authorList>
    </citation>
    <scope>NUCLEOTIDE SEQUENCE [LARGE SCALE GENOMIC DNA]</scope>
    <source>
        <tissue evidence="2">Nenye</tissue>
    </source>
</reference>
<feature type="chain" id="PRO_5044837320" description="Secreted protein" evidence="1">
    <location>
        <begin position="27"/>
        <end position="135"/>
    </location>
</feature>